<evidence type="ECO:0000256" key="4">
    <source>
        <dbReference type="ARBA" id="ARBA00023128"/>
    </source>
</evidence>
<dbReference type="InterPro" id="IPR007741">
    <property type="entry name" value="Ribosomal_mL43/mS25/NADH_DH"/>
</dbReference>
<evidence type="ECO:0000256" key="5">
    <source>
        <dbReference type="ARBA" id="ARBA00023274"/>
    </source>
</evidence>
<dbReference type="InParanoid" id="A0A1W4WY88"/>
<evidence type="ECO:0000256" key="2">
    <source>
        <dbReference type="ARBA" id="ARBA00008046"/>
    </source>
</evidence>
<evidence type="ECO:0000313" key="9">
    <source>
        <dbReference type="Proteomes" id="UP000192223"/>
    </source>
</evidence>
<evidence type="ECO:0000256" key="7">
    <source>
        <dbReference type="ARBA" id="ARBA00035369"/>
    </source>
</evidence>
<comment type="similarity">
    <text evidence="2">Belongs to the mitochondrion-specific ribosomal protein mS25 family.</text>
</comment>
<dbReference type="SMART" id="SM00916">
    <property type="entry name" value="L51_S25_CI-B8"/>
    <property type="match status" value="1"/>
</dbReference>
<comment type="subcellular location">
    <subcellularLocation>
        <location evidence="1">Mitochondrion</location>
    </subcellularLocation>
</comment>
<reference evidence="10" key="1">
    <citation type="submission" date="2025-08" db="UniProtKB">
        <authorList>
            <consortium name="RefSeq"/>
        </authorList>
    </citation>
    <scope>IDENTIFICATION</scope>
    <source>
        <tissue evidence="10">Entire body</tissue>
    </source>
</reference>
<dbReference type="GO" id="GO:0003735">
    <property type="term" value="F:structural constituent of ribosome"/>
    <property type="evidence" value="ECO:0007669"/>
    <property type="project" value="InterPro"/>
</dbReference>
<gene>
    <name evidence="10" type="primary">LOC108736982</name>
</gene>
<dbReference type="CTD" id="64432"/>
<feature type="domain" description="Ribosomal protein/NADH dehydrogenase" evidence="8">
    <location>
        <begin position="37"/>
        <end position="110"/>
    </location>
</feature>
<dbReference type="AlphaFoldDB" id="A0A1W4WY88"/>
<dbReference type="Proteomes" id="UP000192223">
    <property type="component" value="Unplaced"/>
</dbReference>
<dbReference type="InterPro" id="IPR036249">
    <property type="entry name" value="Thioredoxin-like_sf"/>
</dbReference>
<proteinExistence type="inferred from homology"/>
<dbReference type="GO" id="GO:0005840">
    <property type="term" value="C:ribosome"/>
    <property type="evidence" value="ECO:0007669"/>
    <property type="project" value="UniProtKB-KW"/>
</dbReference>
<dbReference type="STRING" id="224129.A0A1W4WY88"/>
<accession>A0A1W4WY88</accession>
<dbReference type="GO" id="GO:0005739">
    <property type="term" value="C:mitochondrion"/>
    <property type="evidence" value="ECO:0007669"/>
    <property type="project" value="UniProtKB-SubCell"/>
</dbReference>
<keyword evidence="3 10" id="KW-0689">Ribosomal protein</keyword>
<dbReference type="KEGG" id="apln:108736982"/>
<dbReference type="GO" id="GO:1990904">
    <property type="term" value="C:ribonucleoprotein complex"/>
    <property type="evidence" value="ECO:0007669"/>
    <property type="project" value="UniProtKB-KW"/>
</dbReference>
<keyword evidence="5" id="KW-0687">Ribonucleoprotein</keyword>
<evidence type="ECO:0000256" key="1">
    <source>
        <dbReference type="ARBA" id="ARBA00004173"/>
    </source>
</evidence>
<evidence type="ECO:0000313" key="10">
    <source>
        <dbReference type="RefSeq" id="XP_018325118.1"/>
    </source>
</evidence>
<organism evidence="9 10">
    <name type="scientific">Agrilus planipennis</name>
    <name type="common">Emerald ash borer</name>
    <name type="synonym">Agrilus marcopoli</name>
    <dbReference type="NCBI Taxonomy" id="224129"/>
    <lineage>
        <taxon>Eukaryota</taxon>
        <taxon>Metazoa</taxon>
        <taxon>Ecdysozoa</taxon>
        <taxon>Arthropoda</taxon>
        <taxon>Hexapoda</taxon>
        <taxon>Insecta</taxon>
        <taxon>Pterygota</taxon>
        <taxon>Neoptera</taxon>
        <taxon>Endopterygota</taxon>
        <taxon>Coleoptera</taxon>
        <taxon>Polyphaga</taxon>
        <taxon>Elateriformia</taxon>
        <taxon>Buprestoidea</taxon>
        <taxon>Buprestidae</taxon>
        <taxon>Agrilinae</taxon>
        <taxon>Agrilus</taxon>
    </lineage>
</organism>
<dbReference type="PANTHER" id="PTHR13274:SF2">
    <property type="entry name" value="SMALL RIBOSOMAL SUBUNIT PROTEIN MS25"/>
    <property type="match status" value="1"/>
</dbReference>
<dbReference type="InterPro" id="IPR040049">
    <property type="entry name" value="Ribosomal_mS25/mL61"/>
</dbReference>
<dbReference type="FunCoup" id="A0A1W4WY88">
    <property type="interactions" value="1073"/>
</dbReference>
<dbReference type="OrthoDB" id="5919182at2759"/>
<sequence>MPFMKGQAPVRRTLRYLEAGKLVLKEQIKVFTVNYNIAGDHHQGAKEFAFWFLPQIQYKNPDVQIEAFKNMTPSPFIRVFYETGHQMLIDCDSKTKEEIHDHLMKVIGKTGEVLKAEEVAREKKDNPANFGVGCEKHCICEIPGQVPCPGIIPVPKYMRGKYKYAQK</sequence>
<dbReference type="GeneID" id="108736982"/>
<dbReference type="SUPFAM" id="SSF52833">
    <property type="entry name" value="Thioredoxin-like"/>
    <property type="match status" value="1"/>
</dbReference>
<protein>
    <recommendedName>
        <fullName evidence="6">Small ribosomal subunit protein mS25</fullName>
    </recommendedName>
    <alternativeName>
        <fullName evidence="7">28S ribosomal protein S25, mitochondrial</fullName>
    </alternativeName>
</protein>
<dbReference type="Gene3D" id="3.40.30.10">
    <property type="entry name" value="Glutaredoxin"/>
    <property type="match status" value="1"/>
</dbReference>
<evidence type="ECO:0000256" key="6">
    <source>
        <dbReference type="ARBA" id="ARBA00035139"/>
    </source>
</evidence>
<evidence type="ECO:0000259" key="8">
    <source>
        <dbReference type="SMART" id="SM00916"/>
    </source>
</evidence>
<evidence type="ECO:0000256" key="3">
    <source>
        <dbReference type="ARBA" id="ARBA00022980"/>
    </source>
</evidence>
<name>A0A1W4WY88_AGRPL</name>
<keyword evidence="4" id="KW-0496">Mitochondrion</keyword>
<dbReference type="RefSeq" id="XP_018325118.1">
    <property type="nucleotide sequence ID" value="XM_018469616.1"/>
</dbReference>
<keyword evidence="9" id="KW-1185">Reference proteome</keyword>
<dbReference type="PANTHER" id="PTHR13274">
    <property type="entry name" value="MITOCHONDRIAL RIBOSOMAL PROTEIN S25"/>
    <property type="match status" value="1"/>
</dbReference>
<dbReference type="Pfam" id="PF05047">
    <property type="entry name" value="L51_S25_CI-B8"/>
    <property type="match status" value="1"/>
</dbReference>